<organism evidence="2">
    <name type="scientific">bioreactor metagenome</name>
    <dbReference type="NCBI Taxonomy" id="1076179"/>
    <lineage>
        <taxon>unclassified sequences</taxon>
        <taxon>metagenomes</taxon>
        <taxon>ecological metagenomes</taxon>
    </lineage>
</organism>
<keyword evidence="1" id="KW-0812">Transmembrane</keyword>
<keyword evidence="1" id="KW-0472">Membrane</keyword>
<proteinExistence type="predicted"/>
<evidence type="ECO:0000256" key="1">
    <source>
        <dbReference type="SAM" id="Phobius"/>
    </source>
</evidence>
<name>A0A645EK33_9ZZZZ</name>
<dbReference type="EMBL" id="VSSQ01048086">
    <property type="protein sequence ID" value="MPN02127.1"/>
    <property type="molecule type" value="Genomic_DNA"/>
</dbReference>
<sequence>MNPVFRNFKISASSFSLSSSDCAFNLSDSLCVRFSWMFVFKIVQGLLIYHIALSFIEIEYFRAIPYEIKETYCIMVKYSYIS</sequence>
<evidence type="ECO:0000313" key="2">
    <source>
        <dbReference type="EMBL" id="MPN02127.1"/>
    </source>
</evidence>
<gene>
    <name evidence="2" type="ORF">SDC9_149340</name>
</gene>
<protein>
    <submittedName>
        <fullName evidence="2">Uncharacterized protein</fullName>
    </submittedName>
</protein>
<keyword evidence="1" id="KW-1133">Transmembrane helix</keyword>
<feature type="transmembrane region" description="Helical" evidence="1">
    <location>
        <begin position="34"/>
        <end position="56"/>
    </location>
</feature>
<comment type="caution">
    <text evidence="2">The sequence shown here is derived from an EMBL/GenBank/DDBJ whole genome shotgun (WGS) entry which is preliminary data.</text>
</comment>
<reference evidence="2" key="1">
    <citation type="submission" date="2019-08" db="EMBL/GenBank/DDBJ databases">
        <authorList>
            <person name="Kucharzyk K."/>
            <person name="Murdoch R.W."/>
            <person name="Higgins S."/>
            <person name="Loffler F."/>
        </authorList>
    </citation>
    <scope>NUCLEOTIDE SEQUENCE</scope>
</reference>
<accession>A0A645EK33</accession>
<dbReference type="AlphaFoldDB" id="A0A645EK33"/>